<dbReference type="SUPFAM" id="SSF55073">
    <property type="entry name" value="Nucleotide cyclase"/>
    <property type="match status" value="1"/>
</dbReference>
<dbReference type="Gene3D" id="3.30.70.1230">
    <property type="entry name" value="Nucleotide cyclase"/>
    <property type="match status" value="1"/>
</dbReference>
<dbReference type="PANTHER" id="PTHR43081:SF19">
    <property type="entry name" value="PH-SENSITIVE ADENYLATE CYCLASE RV1264"/>
    <property type="match status" value="1"/>
</dbReference>
<dbReference type="Pfam" id="PF00211">
    <property type="entry name" value="Guanylate_cyc"/>
    <property type="match status" value="1"/>
</dbReference>
<accession>A0A382YHR6</accession>
<sequence length="180" mass="19635">MERKLSTILASDVVGFSKMMAADEERTLEVLRKRRQVIDGVIAEHSGTIFGSAGDSVIAEFASPVKATECAVQIQSKMQAMNEDVPEDQQMVFRVGINIGDVMVSKDNLFGDAVNVAARLESAAKPSGICISKSVFDMVSQKIKVSFEDAGELELKNIANPVHAYFVIESRGATRYIHHT</sequence>
<dbReference type="AlphaFoldDB" id="A0A382YHR6"/>
<feature type="domain" description="Guanylate cyclase" evidence="1">
    <location>
        <begin position="7"/>
        <end position="121"/>
    </location>
</feature>
<dbReference type="InterPro" id="IPR050697">
    <property type="entry name" value="Adenylyl/Guanylyl_Cyclase_3/4"/>
</dbReference>
<gene>
    <name evidence="2" type="ORF">METZ01_LOCUS435628</name>
</gene>
<dbReference type="InterPro" id="IPR001054">
    <property type="entry name" value="A/G_cyclase"/>
</dbReference>
<evidence type="ECO:0000313" key="2">
    <source>
        <dbReference type="EMBL" id="SVD82774.1"/>
    </source>
</evidence>
<dbReference type="PANTHER" id="PTHR43081">
    <property type="entry name" value="ADENYLATE CYCLASE, TERMINAL-DIFFERENTIATION SPECIFIC-RELATED"/>
    <property type="match status" value="1"/>
</dbReference>
<feature type="non-terminal residue" evidence="2">
    <location>
        <position position="180"/>
    </location>
</feature>
<dbReference type="InterPro" id="IPR029787">
    <property type="entry name" value="Nucleotide_cyclase"/>
</dbReference>
<dbReference type="GO" id="GO:0035556">
    <property type="term" value="P:intracellular signal transduction"/>
    <property type="evidence" value="ECO:0007669"/>
    <property type="project" value="InterPro"/>
</dbReference>
<reference evidence="2" key="1">
    <citation type="submission" date="2018-05" db="EMBL/GenBank/DDBJ databases">
        <authorList>
            <person name="Lanie J.A."/>
            <person name="Ng W.-L."/>
            <person name="Kazmierczak K.M."/>
            <person name="Andrzejewski T.M."/>
            <person name="Davidsen T.M."/>
            <person name="Wayne K.J."/>
            <person name="Tettelin H."/>
            <person name="Glass J.I."/>
            <person name="Rusch D."/>
            <person name="Podicherti R."/>
            <person name="Tsui H.-C.T."/>
            <person name="Winkler M.E."/>
        </authorList>
    </citation>
    <scope>NUCLEOTIDE SEQUENCE</scope>
</reference>
<dbReference type="EMBL" id="UINC01175900">
    <property type="protein sequence ID" value="SVD82774.1"/>
    <property type="molecule type" value="Genomic_DNA"/>
</dbReference>
<protein>
    <recommendedName>
        <fullName evidence="1">Guanylate cyclase domain-containing protein</fullName>
    </recommendedName>
</protein>
<evidence type="ECO:0000259" key="1">
    <source>
        <dbReference type="PROSITE" id="PS50125"/>
    </source>
</evidence>
<dbReference type="GO" id="GO:0006171">
    <property type="term" value="P:cAMP biosynthetic process"/>
    <property type="evidence" value="ECO:0007669"/>
    <property type="project" value="TreeGrafter"/>
</dbReference>
<dbReference type="PROSITE" id="PS50125">
    <property type="entry name" value="GUANYLATE_CYCLASE_2"/>
    <property type="match status" value="1"/>
</dbReference>
<proteinExistence type="predicted"/>
<organism evidence="2">
    <name type="scientific">marine metagenome</name>
    <dbReference type="NCBI Taxonomy" id="408172"/>
    <lineage>
        <taxon>unclassified sequences</taxon>
        <taxon>metagenomes</taxon>
        <taxon>ecological metagenomes</taxon>
    </lineage>
</organism>
<name>A0A382YHR6_9ZZZZ</name>
<dbReference type="CDD" id="cd07302">
    <property type="entry name" value="CHD"/>
    <property type="match status" value="1"/>
</dbReference>